<evidence type="ECO:0000256" key="3">
    <source>
        <dbReference type="ARBA" id="ARBA00004496"/>
    </source>
</evidence>
<dbReference type="GO" id="GO:0005737">
    <property type="term" value="C:cytoplasm"/>
    <property type="evidence" value="ECO:0007669"/>
    <property type="project" value="UniProtKB-SubCell"/>
</dbReference>
<evidence type="ECO:0000256" key="16">
    <source>
        <dbReference type="ARBA" id="ARBA00038164"/>
    </source>
</evidence>
<evidence type="ECO:0000256" key="6">
    <source>
        <dbReference type="ARBA" id="ARBA00022490"/>
    </source>
</evidence>
<keyword evidence="19" id="KW-1185">Reference proteome</keyword>
<dbReference type="Proteomes" id="UP000261520">
    <property type="component" value="Unplaced"/>
</dbReference>
<feature type="domain" description="EF-hand" evidence="17">
    <location>
        <begin position="87"/>
        <end position="122"/>
    </location>
</feature>
<accession>A0A3B4B6R3</accession>
<evidence type="ECO:0000313" key="19">
    <source>
        <dbReference type="Proteomes" id="UP000261520"/>
    </source>
</evidence>
<sequence length="172" mass="19980">LVSAAHIQRLYDRFQLLDRDQMGGLRNEDFEAIPELVTNPIKDRIIGAFLSPGKDMVDFPSFVRVLAHFQPTNSKRSKTSSQEQYNSPTRKLQFVFQLYDQDRDGKISKTEMLQVLQEMLRMEETDEQLQSVMEKAFQEADLDQDDAISFDEFKKSLEKLDISEKMSIGFLC</sequence>
<evidence type="ECO:0000256" key="13">
    <source>
        <dbReference type="ARBA" id="ARBA00023136"/>
    </source>
</evidence>
<evidence type="ECO:0000256" key="10">
    <source>
        <dbReference type="ARBA" id="ARBA00022737"/>
    </source>
</evidence>
<keyword evidence="12" id="KW-0653">Protein transport</keyword>
<dbReference type="GO" id="GO:0005886">
    <property type="term" value="C:plasma membrane"/>
    <property type="evidence" value="ECO:0007669"/>
    <property type="project" value="UniProtKB-SubCell"/>
</dbReference>
<proteinExistence type="inferred from homology"/>
<keyword evidence="9" id="KW-0479">Metal-binding</keyword>
<evidence type="ECO:0000256" key="2">
    <source>
        <dbReference type="ARBA" id="ARBA00004236"/>
    </source>
</evidence>
<dbReference type="PROSITE" id="PS00018">
    <property type="entry name" value="EF_HAND_1"/>
    <property type="match status" value="2"/>
</dbReference>
<dbReference type="InterPro" id="IPR011992">
    <property type="entry name" value="EF-hand-dom_pair"/>
</dbReference>
<dbReference type="GO" id="GO:0005509">
    <property type="term" value="F:calcium ion binding"/>
    <property type="evidence" value="ECO:0007669"/>
    <property type="project" value="InterPro"/>
</dbReference>
<keyword evidence="7" id="KW-0597">Phosphoprotein</keyword>
<keyword evidence="10" id="KW-0677">Repeat</keyword>
<evidence type="ECO:0000256" key="11">
    <source>
        <dbReference type="ARBA" id="ARBA00022837"/>
    </source>
</evidence>
<evidence type="ECO:0000256" key="7">
    <source>
        <dbReference type="ARBA" id="ARBA00022553"/>
    </source>
</evidence>
<dbReference type="SMART" id="SM00054">
    <property type="entry name" value="EFh"/>
    <property type="match status" value="2"/>
</dbReference>
<dbReference type="STRING" id="409849.ENSPMGP00000025382"/>
<organism evidence="18 19">
    <name type="scientific">Periophthalmus magnuspinnatus</name>
    <dbReference type="NCBI Taxonomy" id="409849"/>
    <lineage>
        <taxon>Eukaryota</taxon>
        <taxon>Metazoa</taxon>
        <taxon>Chordata</taxon>
        <taxon>Craniata</taxon>
        <taxon>Vertebrata</taxon>
        <taxon>Euteleostomi</taxon>
        <taxon>Actinopterygii</taxon>
        <taxon>Neopterygii</taxon>
        <taxon>Teleostei</taxon>
        <taxon>Neoteleostei</taxon>
        <taxon>Acanthomorphata</taxon>
        <taxon>Gobiaria</taxon>
        <taxon>Gobiiformes</taxon>
        <taxon>Gobioidei</taxon>
        <taxon>Gobiidae</taxon>
        <taxon>Oxudercinae</taxon>
        <taxon>Periophthalmus</taxon>
    </lineage>
</organism>
<keyword evidence="4" id="KW-0813">Transport</keyword>
<reference evidence="18" key="2">
    <citation type="submission" date="2025-09" db="UniProtKB">
        <authorList>
            <consortium name="Ensembl"/>
        </authorList>
    </citation>
    <scope>IDENTIFICATION</scope>
</reference>
<keyword evidence="11" id="KW-0106">Calcium</keyword>
<dbReference type="Ensembl" id="ENSPMGT00000027029.1">
    <property type="protein sequence ID" value="ENSPMGP00000025382.1"/>
    <property type="gene ID" value="ENSPMGG00000020479.1"/>
</dbReference>
<dbReference type="InterPro" id="IPR002048">
    <property type="entry name" value="EF_hand_dom"/>
</dbReference>
<dbReference type="SUPFAM" id="SSF47473">
    <property type="entry name" value="EF-hand"/>
    <property type="match status" value="1"/>
</dbReference>
<dbReference type="PANTHER" id="PTHR46002">
    <property type="entry name" value="EG:114D9.1 PROTEIN-RELATED"/>
    <property type="match status" value="1"/>
</dbReference>
<dbReference type="Pfam" id="PF13499">
    <property type="entry name" value="EF-hand_7"/>
    <property type="match status" value="1"/>
</dbReference>
<reference evidence="18" key="1">
    <citation type="submission" date="2025-08" db="UniProtKB">
        <authorList>
            <consortium name="Ensembl"/>
        </authorList>
    </citation>
    <scope>IDENTIFICATION</scope>
</reference>
<keyword evidence="15" id="KW-0449">Lipoprotein</keyword>
<dbReference type="InterPro" id="IPR018247">
    <property type="entry name" value="EF_Hand_1_Ca_BS"/>
</dbReference>
<comment type="similarity">
    <text evidence="16">Belongs to the calcineurin regulatory subunit family. CHP subfamily.</text>
</comment>
<evidence type="ECO:0000259" key="17">
    <source>
        <dbReference type="PROSITE" id="PS50222"/>
    </source>
</evidence>
<dbReference type="GO" id="GO:0015031">
    <property type="term" value="P:protein transport"/>
    <property type="evidence" value="ECO:0007669"/>
    <property type="project" value="UniProtKB-KW"/>
</dbReference>
<evidence type="ECO:0000256" key="8">
    <source>
        <dbReference type="ARBA" id="ARBA00022707"/>
    </source>
</evidence>
<dbReference type="AlphaFoldDB" id="A0A3B4B6R3"/>
<feature type="domain" description="EF-hand" evidence="17">
    <location>
        <begin position="128"/>
        <end position="163"/>
    </location>
</feature>
<evidence type="ECO:0000256" key="14">
    <source>
        <dbReference type="ARBA" id="ARBA00023242"/>
    </source>
</evidence>
<dbReference type="PROSITE" id="PS50222">
    <property type="entry name" value="EF_HAND_2"/>
    <property type="match status" value="2"/>
</dbReference>
<comment type="subcellular location">
    <subcellularLocation>
        <location evidence="2">Cell membrane</location>
    </subcellularLocation>
    <subcellularLocation>
        <location evidence="3">Cytoplasm</location>
    </subcellularLocation>
    <subcellularLocation>
        <location evidence="1">Nucleus</location>
    </subcellularLocation>
</comment>
<dbReference type="CDD" id="cd00051">
    <property type="entry name" value="EFh"/>
    <property type="match status" value="1"/>
</dbReference>
<keyword evidence="8" id="KW-0519">Myristate</keyword>
<evidence type="ECO:0000256" key="12">
    <source>
        <dbReference type="ARBA" id="ARBA00022927"/>
    </source>
</evidence>
<keyword evidence="14" id="KW-0539">Nucleus</keyword>
<evidence type="ECO:0000256" key="15">
    <source>
        <dbReference type="ARBA" id="ARBA00023288"/>
    </source>
</evidence>
<keyword evidence="5" id="KW-1003">Cell membrane</keyword>
<evidence type="ECO:0000256" key="4">
    <source>
        <dbReference type="ARBA" id="ARBA00022448"/>
    </source>
</evidence>
<keyword evidence="13" id="KW-0472">Membrane</keyword>
<evidence type="ECO:0000256" key="9">
    <source>
        <dbReference type="ARBA" id="ARBA00022723"/>
    </source>
</evidence>
<evidence type="ECO:0000256" key="5">
    <source>
        <dbReference type="ARBA" id="ARBA00022475"/>
    </source>
</evidence>
<keyword evidence="6" id="KW-0963">Cytoplasm</keyword>
<protein>
    <recommendedName>
        <fullName evidence="17">EF-hand domain-containing protein</fullName>
    </recommendedName>
</protein>
<evidence type="ECO:0000256" key="1">
    <source>
        <dbReference type="ARBA" id="ARBA00004123"/>
    </source>
</evidence>
<dbReference type="Gene3D" id="1.10.238.10">
    <property type="entry name" value="EF-hand"/>
    <property type="match status" value="1"/>
</dbReference>
<dbReference type="InterPro" id="IPR051875">
    <property type="entry name" value="Calcineurin_B_homologous"/>
</dbReference>
<dbReference type="GO" id="GO:0005634">
    <property type="term" value="C:nucleus"/>
    <property type="evidence" value="ECO:0007669"/>
    <property type="project" value="UniProtKB-SubCell"/>
</dbReference>
<evidence type="ECO:0000313" key="18">
    <source>
        <dbReference type="Ensembl" id="ENSPMGP00000025382.1"/>
    </source>
</evidence>
<name>A0A3B4B6R3_9GOBI</name>